<sequence>MKERRSSARLEADKILLNLENKTEEELRDILEELYEEERQISYRRRMLHGKIDIVRQELVNRLGKKHKKGKNLISDKDVDKLTEILSKTLADDGAKGK</sequence>
<evidence type="ECO:0000259" key="1">
    <source>
        <dbReference type="Pfam" id="PF22802"/>
    </source>
</evidence>
<name>A0A0F9RUX1_9ZZZZ</name>
<protein>
    <recommendedName>
        <fullName evidence="1">RsiG-like domain-containing protein</fullName>
    </recommendedName>
</protein>
<dbReference type="AlphaFoldDB" id="A0A0F9RUX1"/>
<dbReference type="InterPro" id="IPR055209">
    <property type="entry name" value="RsiG-like_dom"/>
</dbReference>
<feature type="domain" description="RsiG-like" evidence="1">
    <location>
        <begin position="18"/>
        <end position="86"/>
    </location>
</feature>
<dbReference type="EMBL" id="LAZR01000701">
    <property type="protein sequence ID" value="KKN60255.1"/>
    <property type="molecule type" value="Genomic_DNA"/>
</dbReference>
<reference evidence="2" key="1">
    <citation type="journal article" date="2015" name="Nature">
        <title>Complex archaea that bridge the gap between prokaryotes and eukaryotes.</title>
        <authorList>
            <person name="Spang A."/>
            <person name="Saw J.H."/>
            <person name="Jorgensen S.L."/>
            <person name="Zaremba-Niedzwiedzka K."/>
            <person name="Martijn J."/>
            <person name="Lind A.E."/>
            <person name="van Eijk R."/>
            <person name="Schleper C."/>
            <person name="Guy L."/>
            <person name="Ettema T.J."/>
        </authorList>
    </citation>
    <scope>NUCLEOTIDE SEQUENCE</scope>
</reference>
<proteinExistence type="predicted"/>
<comment type="caution">
    <text evidence="2">The sequence shown here is derived from an EMBL/GenBank/DDBJ whole genome shotgun (WGS) entry which is preliminary data.</text>
</comment>
<accession>A0A0F9RUX1</accession>
<evidence type="ECO:0000313" key="2">
    <source>
        <dbReference type="EMBL" id="KKN60255.1"/>
    </source>
</evidence>
<organism evidence="2">
    <name type="scientific">marine sediment metagenome</name>
    <dbReference type="NCBI Taxonomy" id="412755"/>
    <lineage>
        <taxon>unclassified sequences</taxon>
        <taxon>metagenomes</taxon>
        <taxon>ecological metagenomes</taxon>
    </lineage>
</organism>
<dbReference type="Pfam" id="PF22802">
    <property type="entry name" value="RsiG"/>
    <property type="match status" value="1"/>
</dbReference>
<gene>
    <name evidence="2" type="ORF">LCGC14_0533780</name>
</gene>